<sequence length="265" mass="29594">MQPLEDADISIFRTVRFVLTDMDETLTYNGRLSSETYAALEQLQTAGVKVIPVTAAPAGWCDQMARMWPIDGVIGENGGLFFRRASQGHGVERYFWHEEQRRLSIERELSDIGQNIKQVLPFATFADDQPFRQTSLAFSQPHDPAERDAILAALKAASLNITVNNLWVLGWIGEYDKLSMSRRILLEHYDLDISTDPDAVLYTGDSTNDAPMFAFFRHSVGVSTVSRFLDQIPQPPNWITVGPGGRGFVEAARVVMAARQRDAGS</sequence>
<dbReference type="PANTHER" id="PTHR10000">
    <property type="entry name" value="PHOSPHOSERINE PHOSPHATASE"/>
    <property type="match status" value="1"/>
</dbReference>
<proteinExistence type="predicted"/>
<comment type="caution">
    <text evidence="1">The sequence shown here is derived from an EMBL/GenBank/DDBJ whole genome shotgun (WGS) entry which is preliminary data.</text>
</comment>
<keyword evidence="2" id="KW-1185">Reference proteome</keyword>
<dbReference type="Pfam" id="PF08282">
    <property type="entry name" value="Hydrolase_3"/>
    <property type="match status" value="1"/>
</dbReference>
<dbReference type="InterPro" id="IPR036412">
    <property type="entry name" value="HAD-like_sf"/>
</dbReference>
<reference evidence="1" key="1">
    <citation type="submission" date="2023-03" db="EMBL/GenBank/DDBJ databases">
        <authorList>
            <person name="Cleenwerck I."/>
        </authorList>
    </citation>
    <scope>NUCLEOTIDE SEQUENCE</scope>
    <source>
        <strain evidence="1">LMG 32879</strain>
    </source>
</reference>
<dbReference type="Proteomes" id="UP001176960">
    <property type="component" value="Unassembled WGS sequence"/>
</dbReference>
<dbReference type="GO" id="GO:0005829">
    <property type="term" value="C:cytosol"/>
    <property type="evidence" value="ECO:0007669"/>
    <property type="project" value="TreeGrafter"/>
</dbReference>
<dbReference type="GO" id="GO:0016791">
    <property type="term" value="F:phosphatase activity"/>
    <property type="evidence" value="ECO:0007669"/>
    <property type="project" value="UniProtKB-ARBA"/>
</dbReference>
<dbReference type="InterPro" id="IPR023214">
    <property type="entry name" value="HAD_sf"/>
</dbReference>
<protein>
    <submittedName>
        <fullName evidence="1">HAD-IIB family hydrolase</fullName>
    </submittedName>
</protein>
<evidence type="ECO:0000313" key="1">
    <source>
        <dbReference type="EMBL" id="CAI9120408.1"/>
    </source>
</evidence>
<name>A0AA35UN02_9PROT</name>
<dbReference type="InterPro" id="IPR006379">
    <property type="entry name" value="HAD-SF_hydro_IIB"/>
</dbReference>
<dbReference type="AlphaFoldDB" id="A0AA35UN02"/>
<evidence type="ECO:0000313" key="2">
    <source>
        <dbReference type="Proteomes" id="UP001176960"/>
    </source>
</evidence>
<organism evidence="1 2">
    <name type="scientific">Brytella acorum</name>
    <dbReference type="NCBI Taxonomy" id="2959299"/>
    <lineage>
        <taxon>Bacteria</taxon>
        <taxon>Pseudomonadati</taxon>
        <taxon>Pseudomonadota</taxon>
        <taxon>Alphaproteobacteria</taxon>
        <taxon>Acetobacterales</taxon>
        <taxon>Acetobacteraceae</taxon>
        <taxon>Brytella</taxon>
    </lineage>
</organism>
<dbReference type="EMBL" id="CATKSH010000006">
    <property type="protein sequence ID" value="CAI9120408.1"/>
    <property type="molecule type" value="Genomic_DNA"/>
</dbReference>
<gene>
    <name evidence="1" type="ORF">LMG32879_001240</name>
</gene>
<dbReference type="RefSeq" id="WP_289840537.1">
    <property type="nucleotide sequence ID" value="NZ_CATKSH010000006.1"/>
</dbReference>
<dbReference type="GO" id="GO:0000287">
    <property type="term" value="F:magnesium ion binding"/>
    <property type="evidence" value="ECO:0007669"/>
    <property type="project" value="TreeGrafter"/>
</dbReference>
<dbReference type="Gene3D" id="3.40.50.1000">
    <property type="entry name" value="HAD superfamily/HAD-like"/>
    <property type="match status" value="2"/>
</dbReference>
<dbReference type="NCBIfam" id="TIGR01484">
    <property type="entry name" value="HAD-SF-IIB"/>
    <property type="match status" value="1"/>
</dbReference>
<dbReference type="SUPFAM" id="SSF56784">
    <property type="entry name" value="HAD-like"/>
    <property type="match status" value="1"/>
</dbReference>
<dbReference type="PANTHER" id="PTHR10000:SF8">
    <property type="entry name" value="HAD SUPERFAMILY HYDROLASE-LIKE, TYPE 3"/>
    <property type="match status" value="1"/>
</dbReference>
<keyword evidence="1" id="KW-0378">Hydrolase</keyword>
<accession>A0AA35UN02</accession>